<dbReference type="Gene3D" id="3.30.870.10">
    <property type="entry name" value="Endonuclease Chain A"/>
    <property type="match status" value="2"/>
</dbReference>
<feature type="active site" description="Nucleophile" evidence="1">
    <location>
        <position position="218"/>
    </location>
</feature>
<evidence type="ECO:0008006" key="7">
    <source>
        <dbReference type="Google" id="ProtNLM"/>
    </source>
</evidence>
<dbReference type="eggNOG" id="KOG2031">
    <property type="taxonomic scope" value="Eukaryota"/>
</dbReference>
<organism evidence="5 6">
    <name type="scientific">Dothistroma septosporum (strain NZE10 / CBS 128990)</name>
    <name type="common">Red band needle blight fungus</name>
    <name type="synonym">Mycosphaerella pini</name>
    <dbReference type="NCBI Taxonomy" id="675120"/>
    <lineage>
        <taxon>Eukaryota</taxon>
        <taxon>Fungi</taxon>
        <taxon>Dikarya</taxon>
        <taxon>Ascomycota</taxon>
        <taxon>Pezizomycotina</taxon>
        <taxon>Dothideomycetes</taxon>
        <taxon>Dothideomycetidae</taxon>
        <taxon>Mycosphaerellales</taxon>
        <taxon>Mycosphaerellaceae</taxon>
        <taxon>Dothistroma</taxon>
    </lineage>
</organism>
<dbReference type="GO" id="GO:0003697">
    <property type="term" value="F:single-stranded DNA binding"/>
    <property type="evidence" value="ECO:0007669"/>
    <property type="project" value="TreeGrafter"/>
</dbReference>
<dbReference type="CDD" id="cd09122">
    <property type="entry name" value="PLDc_Tdp1_1"/>
    <property type="match status" value="1"/>
</dbReference>
<dbReference type="GO" id="GO:0017005">
    <property type="term" value="F:3'-tyrosyl-DNA phosphodiesterase activity"/>
    <property type="evidence" value="ECO:0007669"/>
    <property type="project" value="TreeGrafter"/>
</dbReference>
<dbReference type="Pfam" id="PF06087">
    <property type="entry name" value="Tyr-DNA_phospho"/>
    <property type="match status" value="1"/>
</dbReference>
<gene>
    <name evidence="5" type="ORF">DOTSEDRAFT_21105</name>
</gene>
<feature type="site" description="Interaction with DNA" evidence="3">
    <location>
        <position position="487"/>
    </location>
</feature>
<feature type="binding site" evidence="2">
    <location>
        <position position="467"/>
    </location>
    <ligand>
        <name>substrate</name>
    </ligand>
</feature>
<evidence type="ECO:0000313" key="5">
    <source>
        <dbReference type="EMBL" id="EME47312.1"/>
    </source>
</evidence>
<reference evidence="5 6" key="2">
    <citation type="journal article" date="2012" name="PLoS Pathog.">
        <title>Diverse lifestyles and strategies of plant pathogenesis encoded in the genomes of eighteen Dothideomycetes fungi.</title>
        <authorList>
            <person name="Ohm R.A."/>
            <person name="Feau N."/>
            <person name="Henrissat B."/>
            <person name="Schoch C.L."/>
            <person name="Horwitz B.A."/>
            <person name="Barry K.W."/>
            <person name="Condon B.J."/>
            <person name="Copeland A.C."/>
            <person name="Dhillon B."/>
            <person name="Glaser F."/>
            <person name="Hesse C.N."/>
            <person name="Kosti I."/>
            <person name="LaButti K."/>
            <person name="Lindquist E.A."/>
            <person name="Lucas S."/>
            <person name="Salamov A.A."/>
            <person name="Bradshaw R.E."/>
            <person name="Ciuffetti L."/>
            <person name="Hamelin R.C."/>
            <person name="Kema G.H.J."/>
            <person name="Lawrence C."/>
            <person name="Scott J.A."/>
            <person name="Spatafora J.W."/>
            <person name="Turgeon B.G."/>
            <person name="de Wit P.J.G.M."/>
            <person name="Zhong S."/>
            <person name="Goodwin S.B."/>
            <person name="Grigoriev I.V."/>
        </authorList>
    </citation>
    <scope>NUCLEOTIDE SEQUENCE [LARGE SCALE GENOMIC DNA]</scope>
    <source>
        <strain evidence="6">NZE10 / CBS 128990</strain>
    </source>
</reference>
<dbReference type="HOGENOM" id="CLU_007773_2_0_1"/>
<dbReference type="OMA" id="FPPMDGQ"/>
<dbReference type="InterPro" id="IPR010347">
    <property type="entry name" value="Tdp1"/>
</dbReference>
<dbReference type="PANTHER" id="PTHR12415:SF4">
    <property type="entry name" value="TYROSYL-DNA PHOSPHODIESTERASE DOMAIN-CONTAINING PROTEIN"/>
    <property type="match status" value="1"/>
</dbReference>
<feature type="compositionally biased region" description="Acidic residues" evidence="4">
    <location>
        <begin position="536"/>
        <end position="550"/>
    </location>
</feature>
<dbReference type="PANTHER" id="PTHR12415">
    <property type="entry name" value="TYROSYL-DNA PHOSPHODIESTERASE 1"/>
    <property type="match status" value="1"/>
</dbReference>
<accession>N1PVB8</accession>
<evidence type="ECO:0000256" key="4">
    <source>
        <dbReference type="SAM" id="MobiDB-lite"/>
    </source>
</evidence>
<dbReference type="STRING" id="675120.N1PVB8"/>
<feature type="active site" description="Proton donor/acceptor" evidence="1">
    <location>
        <position position="465"/>
    </location>
</feature>
<evidence type="ECO:0000256" key="3">
    <source>
        <dbReference type="PIRSR" id="PIRSR610347-3"/>
    </source>
</evidence>
<evidence type="ECO:0000313" key="6">
    <source>
        <dbReference type="Proteomes" id="UP000016933"/>
    </source>
</evidence>
<reference evidence="6" key="1">
    <citation type="journal article" date="2012" name="PLoS Genet.">
        <title>The genomes of the fungal plant pathogens Cladosporium fulvum and Dothistroma septosporum reveal adaptation to different hosts and lifestyles but also signatures of common ancestry.</title>
        <authorList>
            <person name="de Wit P.J.G.M."/>
            <person name="van der Burgt A."/>
            <person name="Oekmen B."/>
            <person name="Stergiopoulos I."/>
            <person name="Abd-Elsalam K.A."/>
            <person name="Aerts A.L."/>
            <person name="Bahkali A.H."/>
            <person name="Beenen H.G."/>
            <person name="Chettri P."/>
            <person name="Cox M.P."/>
            <person name="Datema E."/>
            <person name="de Vries R.P."/>
            <person name="Dhillon B."/>
            <person name="Ganley A.R."/>
            <person name="Griffiths S.A."/>
            <person name="Guo Y."/>
            <person name="Hamelin R.C."/>
            <person name="Henrissat B."/>
            <person name="Kabir M.S."/>
            <person name="Jashni M.K."/>
            <person name="Kema G."/>
            <person name="Klaubauf S."/>
            <person name="Lapidus A."/>
            <person name="Levasseur A."/>
            <person name="Lindquist E."/>
            <person name="Mehrabi R."/>
            <person name="Ohm R.A."/>
            <person name="Owen T.J."/>
            <person name="Salamov A."/>
            <person name="Schwelm A."/>
            <person name="Schijlen E."/>
            <person name="Sun H."/>
            <person name="van den Burg H.A."/>
            <person name="van Ham R.C.H.J."/>
            <person name="Zhang S."/>
            <person name="Goodwin S.B."/>
            <person name="Grigoriev I.V."/>
            <person name="Collemare J."/>
            <person name="Bradshaw R.E."/>
        </authorList>
    </citation>
    <scope>NUCLEOTIDE SEQUENCE [LARGE SCALE GENOMIC DNA]</scope>
    <source>
        <strain evidence="6">NZE10 / CBS 128990</strain>
    </source>
</reference>
<feature type="region of interest" description="Disordered" evidence="4">
    <location>
        <begin position="21"/>
        <end position="55"/>
    </location>
</feature>
<feature type="region of interest" description="Disordered" evidence="4">
    <location>
        <begin position="527"/>
        <end position="552"/>
    </location>
</feature>
<feature type="binding site" evidence="2">
    <location>
        <position position="220"/>
    </location>
    <ligand>
        <name>substrate</name>
    </ligand>
</feature>
<name>N1PVB8_DOTSN</name>
<dbReference type="GO" id="GO:0005634">
    <property type="term" value="C:nucleus"/>
    <property type="evidence" value="ECO:0007669"/>
    <property type="project" value="InterPro"/>
</dbReference>
<dbReference type="OrthoDB" id="47785at2759"/>
<evidence type="ECO:0000256" key="2">
    <source>
        <dbReference type="PIRSR" id="PIRSR610347-2"/>
    </source>
</evidence>
<dbReference type="GO" id="GO:0006281">
    <property type="term" value="P:DNA repair"/>
    <property type="evidence" value="ECO:0007669"/>
    <property type="project" value="InterPro"/>
</dbReference>
<dbReference type="SUPFAM" id="SSF56024">
    <property type="entry name" value="Phospholipase D/nuclease"/>
    <property type="match status" value="2"/>
</dbReference>
<keyword evidence="6" id="KW-1185">Reference proteome</keyword>
<dbReference type="Proteomes" id="UP000016933">
    <property type="component" value="Unassembled WGS sequence"/>
</dbReference>
<protein>
    <recommendedName>
        <fullName evidence="7">PLD phosphodiesterase domain-containing protein</fullName>
    </recommendedName>
</protein>
<dbReference type="GO" id="GO:0003690">
    <property type="term" value="F:double-stranded DNA binding"/>
    <property type="evidence" value="ECO:0007669"/>
    <property type="project" value="TreeGrafter"/>
</dbReference>
<proteinExistence type="predicted"/>
<evidence type="ECO:0000256" key="1">
    <source>
        <dbReference type="PIRSR" id="PIRSR610347-1"/>
    </source>
</evidence>
<dbReference type="AlphaFoldDB" id="N1PVB8"/>
<sequence>MPIPGFEDRKAMEHERLARIAAAKKRERSISPPPSRSPRKAPKLEESTVEMESGAKLRVFSEEVERHQQSRKGDTANAANERMKTMLSTSSAAAAAAVMSITDKTADSLPQGAIKYPHGVVKKTWAFGHERDGRDIKLEEVLEPSSVRTAVLSAFQWDTEWVLSKLKTPLNGGSTKCVFVMQAKTPDERAQYREWASGFEACLRICLPPMDGAIYCMHSKLMLLFHPHKLRVAIPSANLLNFDWGETGQMENSVFMIDLPRLAGSTSQTTEDLTFFGQELMFFIERQGLDKDLRKGVLGFDFSATEHMAFIHTVGGMNYERTGADRTGLLGLSRAVRYLGLTTDQRELEIDFAASSIGQLNDSQVQDLHSAASGQDLIAQAAEAKSKAATNFFAKKAASSKAASTSERDIKQKLRVYFPTKETVQASTAGAAGTICLQRKYFEGKTFPRAIFRDYKSTRKGLLSHNKILCARSKSLAWLYIGSANMSKSAWGEIPKDRKERRITCRNWECGVLLPVPKEILPPACKEKARRRHTDDEEDSETDSEDEEPQLVDMSVFSSLVDLPFEVPGDDYNGREPWYFTEKH</sequence>
<dbReference type="EMBL" id="KB446536">
    <property type="protein sequence ID" value="EME47312.1"/>
    <property type="molecule type" value="Genomic_DNA"/>
</dbReference>